<keyword evidence="2" id="KW-1185">Reference proteome</keyword>
<dbReference type="EMBL" id="JAUHHV010000004">
    <property type="protein sequence ID" value="KAK1428641.1"/>
    <property type="molecule type" value="Genomic_DNA"/>
</dbReference>
<evidence type="ECO:0000313" key="2">
    <source>
        <dbReference type="Proteomes" id="UP001229421"/>
    </source>
</evidence>
<organism evidence="1 2">
    <name type="scientific">Tagetes erecta</name>
    <name type="common">African marigold</name>
    <dbReference type="NCBI Taxonomy" id="13708"/>
    <lineage>
        <taxon>Eukaryota</taxon>
        <taxon>Viridiplantae</taxon>
        <taxon>Streptophyta</taxon>
        <taxon>Embryophyta</taxon>
        <taxon>Tracheophyta</taxon>
        <taxon>Spermatophyta</taxon>
        <taxon>Magnoliopsida</taxon>
        <taxon>eudicotyledons</taxon>
        <taxon>Gunneridae</taxon>
        <taxon>Pentapetalae</taxon>
        <taxon>asterids</taxon>
        <taxon>campanulids</taxon>
        <taxon>Asterales</taxon>
        <taxon>Asteraceae</taxon>
        <taxon>Asteroideae</taxon>
        <taxon>Heliantheae alliance</taxon>
        <taxon>Tageteae</taxon>
        <taxon>Tagetes</taxon>
    </lineage>
</organism>
<accession>A0AAD8P1J8</accession>
<reference evidence="1" key="1">
    <citation type="journal article" date="2023" name="bioRxiv">
        <title>Improved chromosome-level genome assembly for marigold (Tagetes erecta).</title>
        <authorList>
            <person name="Jiang F."/>
            <person name="Yuan L."/>
            <person name="Wang S."/>
            <person name="Wang H."/>
            <person name="Xu D."/>
            <person name="Wang A."/>
            <person name="Fan W."/>
        </authorList>
    </citation>
    <scope>NUCLEOTIDE SEQUENCE</scope>
    <source>
        <strain evidence="1">WSJ</strain>
        <tissue evidence="1">Leaf</tissue>
    </source>
</reference>
<protein>
    <submittedName>
        <fullName evidence="1">Uncharacterized protein</fullName>
    </submittedName>
</protein>
<evidence type="ECO:0000313" key="1">
    <source>
        <dbReference type="EMBL" id="KAK1428641.1"/>
    </source>
</evidence>
<sequence length="137" mass="15630">MIPSEIQWYYLSCKKCNKKLTLQDDETTVNSPNSLIKKPLIYICKNNGCPPTSVAGSQRQQLILIIDIDDEVTPLAQAEKAYGKRQIGEEATFKRKSKNPDFKRKLVDDYEKENEDLSTIKSVILGKKTLLIPKIEK</sequence>
<dbReference type="Proteomes" id="UP001229421">
    <property type="component" value="Unassembled WGS sequence"/>
</dbReference>
<name>A0AAD8P1J8_TARER</name>
<gene>
    <name evidence="1" type="ORF">QVD17_17480</name>
</gene>
<comment type="caution">
    <text evidence="1">The sequence shown here is derived from an EMBL/GenBank/DDBJ whole genome shotgun (WGS) entry which is preliminary data.</text>
</comment>
<dbReference type="AlphaFoldDB" id="A0AAD8P1J8"/>
<proteinExistence type="predicted"/>